<dbReference type="Gene3D" id="3.40.50.1010">
    <property type="entry name" value="5'-nuclease"/>
    <property type="match status" value="1"/>
</dbReference>
<sequence length="466" mass="52465">MASNFNVNDHSWPKLGVSSTSKSIVRTPAQDRMSRLRKVLADTQKQTQIKSKEIIQSAKSSGIASTSLMADGRWNLSGRPRRSVQERLIRARNAAPATKVNLLNEPSALRVVASTSRIPNSERTACPSDGATPLAERCRTTYKKGFSLLSSTVLCDLLSTSENVMKSSDPDDKSQHTLKDITQPTNTELKTRKRKSNNEESDTKDKSARSEKVINKKTPKKTLKSEHLHRARKSLQKRVETLPPVEKMDVEEDEFSTIIPPTTNDTETSSFPNNMMMTLIHKIKDGVSNVFSNEINLKSTYHRVTKEAQSDREALNPSSIYVIPDTNIFLQHLTFIKDLLERPIQNNTAIILYVPYVVIEELDKLKGQKDRSISTLAMRAVKYLNEKLENRDKSIRGQTVVDSLREIIPVKFADDGILNCCLQLKEKKLRPLLLSNDINLRNKALINDVRALSSADVEVDNIGRFL</sequence>
<dbReference type="InterPro" id="IPR002716">
    <property type="entry name" value="PIN_dom"/>
</dbReference>
<dbReference type="OrthoDB" id="548295at2759"/>
<dbReference type="Pfam" id="PF13638">
    <property type="entry name" value="PIN_4"/>
    <property type="match status" value="1"/>
</dbReference>
<dbReference type="InterPro" id="IPR029060">
    <property type="entry name" value="PIN-like_dom_sf"/>
</dbReference>
<feature type="region of interest" description="Disordered" evidence="1">
    <location>
        <begin position="1"/>
        <end position="30"/>
    </location>
</feature>
<feature type="compositionally biased region" description="Basic and acidic residues" evidence="1">
    <location>
        <begin position="168"/>
        <end position="179"/>
    </location>
</feature>
<dbReference type="CDD" id="cd18727">
    <property type="entry name" value="PIN_Swt1-like"/>
    <property type="match status" value="1"/>
</dbReference>
<accession>A0A7R8UP41</accession>
<organism evidence="3 4">
    <name type="scientific">Hermetia illucens</name>
    <name type="common">Black soldier fly</name>
    <dbReference type="NCBI Taxonomy" id="343691"/>
    <lineage>
        <taxon>Eukaryota</taxon>
        <taxon>Metazoa</taxon>
        <taxon>Ecdysozoa</taxon>
        <taxon>Arthropoda</taxon>
        <taxon>Hexapoda</taxon>
        <taxon>Insecta</taxon>
        <taxon>Pterygota</taxon>
        <taxon>Neoptera</taxon>
        <taxon>Endopterygota</taxon>
        <taxon>Diptera</taxon>
        <taxon>Brachycera</taxon>
        <taxon>Stratiomyomorpha</taxon>
        <taxon>Stratiomyidae</taxon>
        <taxon>Hermetiinae</taxon>
        <taxon>Hermetia</taxon>
    </lineage>
</organism>
<dbReference type="Proteomes" id="UP000594454">
    <property type="component" value="Chromosome 3"/>
</dbReference>
<dbReference type="PANTHER" id="PTHR16161:SF0">
    <property type="entry name" value="TRANSCRIPTIONAL PROTEIN SWT1"/>
    <property type="match status" value="1"/>
</dbReference>
<dbReference type="GO" id="GO:0005634">
    <property type="term" value="C:nucleus"/>
    <property type="evidence" value="ECO:0007669"/>
    <property type="project" value="TreeGrafter"/>
</dbReference>
<keyword evidence="4" id="KW-1185">Reference proteome</keyword>
<dbReference type="InParanoid" id="A0A7R8UP41"/>
<feature type="domain" description="PIN" evidence="2">
    <location>
        <begin position="320"/>
        <end position="442"/>
    </location>
</feature>
<protein>
    <recommendedName>
        <fullName evidence="2">PIN domain-containing protein</fullName>
    </recommendedName>
</protein>
<dbReference type="AlphaFoldDB" id="A0A7R8UP41"/>
<name>A0A7R8UP41_HERIL</name>
<dbReference type="EMBL" id="LR899011">
    <property type="protein sequence ID" value="CAD7084417.1"/>
    <property type="molecule type" value="Genomic_DNA"/>
</dbReference>
<dbReference type="SMART" id="SM00670">
    <property type="entry name" value="PINc"/>
    <property type="match status" value="1"/>
</dbReference>
<dbReference type="InterPro" id="IPR052626">
    <property type="entry name" value="SWT1_Regulator"/>
</dbReference>
<reference evidence="3 4" key="1">
    <citation type="submission" date="2020-11" db="EMBL/GenBank/DDBJ databases">
        <authorList>
            <person name="Wallbank WR R."/>
            <person name="Pardo Diaz C."/>
            <person name="Kozak K."/>
            <person name="Martin S."/>
            <person name="Jiggins C."/>
            <person name="Moest M."/>
            <person name="Warren A I."/>
            <person name="Generalovic N T."/>
            <person name="Byers J.R.P. K."/>
            <person name="Montejo-Kovacevich G."/>
            <person name="Yen C E."/>
        </authorList>
    </citation>
    <scope>NUCLEOTIDE SEQUENCE [LARGE SCALE GENOMIC DNA]</scope>
</reference>
<dbReference type="PANTHER" id="PTHR16161">
    <property type="entry name" value="TRANSCRIPTIONAL PROTEIN SWT1"/>
    <property type="match status" value="1"/>
</dbReference>
<feature type="region of interest" description="Disordered" evidence="1">
    <location>
        <begin position="164"/>
        <end position="238"/>
    </location>
</feature>
<dbReference type="SUPFAM" id="SSF88723">
    <property type="entry name" value="PIN domain-like"/>
    <property type="match status" value="1"/>
</dbReference>
<feature type="compositionally biased region" description="Basic and acidic residues" evidence="1">
    <location>
        <begin position="196"/>
        <end position="214"/>
    </location>
</feature>
<gene>
    <name evidence="3" type="ORF">HERILL_LOCUS7312</name>
</gene>
<evidence type="ECO:0000313" key="4">
    <source>
        <dbReference type="Proteomes" id="UP000594454"/>
    </source>
</evidence>
<evidence type="ECO:0000256" key="1">
    <source>
        <dbReference type="SAM" id="MobiDB-lite"/>
    </source>
</evidence>
<evidence type="ECO:0000313" key="3">
    <source>
        <dbReference type="EMBL" id="CAD7084417.1"/>
    </source>
</evidence>
<proteinExistence type="predicted"/>
<evidence type="ECO:0000259" key="2">
    <source>
        <dbReference type="SMART" id="SM00670"/>
    </source>
</evidence>